<evidence type="ECO:0000256" key="2">
    <source>
        <dbReference type="ARBA" id="ARBA00022490"/>
    </source>
</evidence>
<dbReference type="CDD" id="cd17536">
    <property type="entry name" value="REC_YesN-like"/>
    <property type="match status" value="1"/>
</dbReference>
<dbReference type="InterPro" id="IPR018062">
    <property type="entry name" value="HTH_AraC-typ_CS"/>
</dbReference>
<dbReference type="Pfam" id="PF00072">
    <property type="entry name" value="Response_reg"/>
    <property type="match status" value="1"/>
</dbReference>
<dbReference type="PROSITE" id="PS50110">
    <property type="entry name" value="RESPONSE_REGULATORY"/>
    <property type="match status" value="1"/>
</dbReference>
<dbReference type="SMART" id="SM00448">
    <property type="entry name" value="REC"/>
    <property type="match status" value="1"/>
</dbReference>
<dbReference type="SMART" id="SM00342">
    <property type="entry name" value="HTH_ARAC"/>
    <property type="match status" value="1"/>
</dbReference>
<keyword evidence="5" id="KW-0805">Transcription regulation</keyword>
<evidence type="ECO:0000256" key="6">
    <source>
        <dbReference type="ARBA" id="ARBA00023125"/>
    </source>
</evidence>
<evidence type="ECO:0000259" key="10">
    <source>
        <dbReference type="PROSITE" id="PS01124"/>
    </source>
</evidence>
<evidence type="ECO:0000256" key="9">
    <source>
        <dbReference type="SAM" id="Coils"/>
    </source>
</evidence>
<dbReference type="Pfam" id="PF12833">
    <property type="entry name" value="HTH_18"/>
    <property type="match status" value="1"/>
</dbReference>
<dbReference type="InterPro" id="IPR009057">
    <property type="entry name" value="Homeodomain-like_sf"/>
</dbReference>
<comment type="caution">
    <text evidence="12">The sequence shown here is derived from an EMBL/GenBank/DDBJ whole genome shotgun (WGS) entry which is preliminary data.</text>
</comment>
<dbReference type="InterPro" id="IPR051552">
    <property type="entry name" value="HptR"/>
</dbReference>
<evidence type="ECO:0000313" key="12">
    <source>
        <dbReference type="EMBL" id="MFC0396672.1"/>
    </source>
</evidence>
<reference evidence="12 13" key="1">
    <citation type="submission" date="2024-09" db="EMBL/GenBank/DDBJ databases">
        <authorList>
            <person name="Sun Q."/>
            <person name="Mori K."/>
        </authorList>
    </citation>
    <scope>NUCLEOTIDE SEQUENCE [LARGE SCALE GENOMIC DNA]</scope>
    <source>
        <strain evidence="12 13">CCM 4839</strain>
    </source>
</reference>
<dbReference type="Proteomes" id="UP001589818">
    <property type="component" value="Unassembled WGS sequence"/>
</dbReference>
<dbReference type="InterPro" id="IPR041522">
    <property type="entry name" value="CdaR_GGDEF"/>
</dbReference>
<dbReference type="SUPFAM" id="SSF46689">
    <property type="entry name" value="Homeodomain-like"/>
    <property type="match status" value="2"/>
</dbReference>
<feature type="domain" description="HTH araC/xylS-type" evidence="10">
    <location>
        <begin position="439"/>
        <end position="537"/>
    </location>
</feature>
<evidence type="ECO:0000313" key="13">
    <source>
        <dbReference type="Proteomes" id="UP001589818"/>
    </source>
</evidence>
<feature type="domain" description="Response regulatory" evidence="11">
    <location>
        <begin position="3"/>
        <end position="120"/>
    </location>
</feature>
<keyword evidence="6" id="KW-0238">DNA-binding</keyword>
<evidence type="ECO:0000256" key="3">
    <source>
        <dbReference type="ARBA" id="ARBA00022553"/>
    </source>
</evidence>
<dbReference type="InterPro" id="IPR018060">
    <property type="entry name" value="HTH_AraC"/>
</dbReference>
<dbReference type="PROSITE" id="PS00041">
    <property type="entry name" value="HTH_ARAC_FAMILY_1"/>
    <property type="match status" value="1"/>
</dbReference>
<evidence type="ECO:0000256" key="5">
    <source>
        <dbReference type="ARBA" id="ARBA00023015"/>
    </source>
</evidence>
<dbReference type="PANTHER" id="PTHR42713">
    <property type="entry name" value="HISTIDINE KINASE-RELATED"/>
    <property type="match status" value="1"/>
</dbReference>
<dbReference type="RefSeq" id="WP_204821349.1">
    <property type="nucleotide sequence ID" value="NZ_JANHOF010000012.1"/>
</dbReference>
<dbReference type="PROSITE" id="PS01124">
    <property type="entry name" value="HTH_ARAC_FAMILY_2"/>
    <property type="match status" value="1"/>
</dbReference>
<dbReference type="SUPFAM" id="SSF52172">
    <property type="entry name" value="CheY-like"/>
    <property type="match status" value="1"/>
</dbReference>
<keyword evidence="9" id="KW-0175">Coiled coil</keyword>
<feature type="coiled-coil region" evidence="9">
    <location>
        <begin position="109"/>
        <end position="143"/>
    </location>
</feature>
<evidence type="ECO:0000259" key="11">
    <source>
        <dbReference type="PROSITE" id="PS50110"/>
    </source>
</evidence>
<sequence>MNKLFIVEDEAIIRKGLVSSIQWENWGFAVCGEAVNGRKALDYIMQNDVDVIMTDVRMPVMDGLELARLVKAAKPDVKIVVLTGFSDFEYARQSLEYGVFQYILKPLKREKLAEVFLQLRELLDKEQREREEKNALLQAVAESRSILLQKQLSDWVHGRSVNKLNMEAFTGASQGEISYVCAVVDIDNLGSYESKLESGFNKEAWLHMQDAISQASHPLDGDATLSGVDDQGRLVLLVQMGDGEMAEAEALDRVAKSLGTLLDLLPAVWNGASFSAGIGGLVKEAERVPVSYRQASEALDYRFYSGPTSMNMIHDVPPLVGLTPQQFQFIKQAEKRLMTYISLGSGDLDLIFEDMFAEIAEQRNIPYTTVKHAAAQTLYSVCGYVSEQGSEWEMNIMDDIAMTALTDLEHILSFAKRKIKEIKDEIDRADPGAGRNLVRQAKEYVGEHYMNDIVLADIAARLYVNPSYFSWLFKQETGLTFTTYLSQIRMDQAKVLLKQDKQKVYEVGQSVGYNDYRHFCKMFKKIEGISPKEFKQRGK</sequence>
<keyword evidence="4" id="KW-0902">Two-component regulatory system</keyword>
<evidence type="ECO:0000256" key="1">
    <source>
        <dbReference type="ARBA" id="ARBA00004496"/>
    </source>
</evidence>
<evidence type="ECO:0000256" key="7">
    <source>
        <dbReference type="ARBA" id="ARBA00023163"/>
    </source>
</evidence>
<dbReference type="Gene3D" id="1.10.10.60">
    <property type="entry name" value="Homeodomain-like"/>
    <property type="match status" value="2"/>
</dbReference>
<dbReference type="Pfam" id="PF17853">
    <property type="entry name" value="GGDEF_2"/>
    <property type="match status" value="1"/>
</dbReference>
<keyword evidence="2" id="KW-0963">Cytoplasm</keyword>
<dbReference type="InterPro" id="IPR001789">
    <property type="entry name" value="Sig_transdc_resp-reg_receiver"/>
</dbReference>
<gene>
    <name evidence="12" type="ORF">ACFFJ8_35650</name>
</gene>
<evidence type="ECO:0000256" key="4">
    <source>
        <dbReference type="ARBA" id="ARBA00023012"/>
    </source>
</evidence>
<comment type="subcellular location">
    <subcellularLocation>
        <location evidence="1">Cytoplasm</location>
    </subcellularLocation>
</comment>
<keyword evidence="13" id="KW-1185">Reference proteome</keyword>
<evidence type="ECO:0000256" key="8">
    <source>
        <dbReference type="PROSITE-ProRule" id="PRU00169"/>
    </source>
</evidence>
<dbReference type="PANTHER" id="PTHR42713:SF3">
    <property type="entry name" value="TRANSCRIPTIONAL REGULATORY PROTEIN HPTR"/>
    <property type="match status" value="1"/>
</dbReference>
<feature type="modified residue" description="4-aspartylphosphate" evidence="8">
    <location>
        <position position="55"/>
    </location>
</feature>
<dbReference type="Gene3D" id="3.40.50.2300">
    <property type="match status" value="1"/>
</dbReference>
<name>A0ABV6JL71_9BACL</name>
<organism evidence="12 13">
    <name type="scientific">Paenibacillus mendelii</name>
    <dbReference type="NCBI Taxonomy" id="206163"/>
    <lineage>
        <taxon>Bacteria</taxon>
        <taxon>Bacillati</taxon>
        <taxon>Bacillota</taxon>
        <taxon>Bacilli</taxon>
        <taxon>Bacillales</taxon>
        <taxon>Paenibacillaceae</taxon>
        <taxon>Paenibacillus</taxon>
    </lineage>
</organism>
<proteinExistence type="predicted"/>
<keyword evidence="3 8" id="KW-0597">Phosphoprotein</keyword>
<dbReference type="InterPro" id="IPR011006">
    <property type="entry name" value="CheY-like_superfamily"/>
</dbReference>
<dbReference type="EMBL" id="JBHLVF010000064">
    <property type="protein sequence ID" value="MFC0396672.1"/>
    <property type="molecule type" value="Genomic_DNA"/>
</dbReference>
<accession>A0ABV6JL71</accession>
<keyword evidence="7" id="KW-0804">Transcription</keyword>
<protein>
    <submittedName>
        <fullName evidence="12">Response regulator</fullName>
    </submittedName>
</protein>